<dbReference type="CDD" id="cd07010">
    <property type="entry name" value="cupin_PMI_type_I_N_bac"/>
    <property type="match status" value="1"/>
</dbReference>
<dbReference type="GO" id="GO:0004476">
    <property type="term" value="F:mannose-6-phosphate isomerase activity"/>
    <property type="evidence" value="ECO:0007669"/>
    <property type="project" value="InterPro"/>
</dbReference>
<sequence length="364" mass="41251">MISDLQKYAQIPLKQISNRVWRTYSGGALIDNWKKESPEVDNSFPEEWIMSTVTARGKNRPEDEGLSKVETTDGLIPLKKLIDSNKELFLGKEVAQKFGSTGVLIKMLDSQERLTIQVHPDKIYAKDILNSSFGKTESWYVLNTREIEGEKSVVYMGFKKGVTREKWEELFVNQDIEGMLNSLHRIEVKPGDAFMIYGGVPHAIGSGCFLMEVQEPTDYTMRVEKVTPAGLEISQELIHQGVGEQKMLDCFHYDNYTLEEAMEKWKVKPKTLDSSDNHTHNTIFNKTHTDCFGLSELYLDGEYSIPSNGGFYVVVAYQGEGKLQCNGEEYPYKQGDEIFISAAIENVTFKSTVSSKLLLCYPPS</sequence>
<gene>
    <name evidence="7" type="ORF">D9O36_06335</name>
</gene>
<comment type="caution">
    <text evidence="7">The sequence shown here is derived from an EMBL/GenBank/DDBJ whole genome shotgun (WGS) entry which is preliminary data.</text>
</comment>
<evidence type="ECO:0000313" key="8">
    <source>
        <dbReference type="Proteomes" id="UP000540519"/>
    </source>
</evidence>
<keyword evidence="1" id="KW-0479">Metal-binding</keyword>
<dbReference type="InterPro" id="IPR014710">
    <property type="entry name" value="RmlC-like_jellyroll"/>
</dbReference>
<protein>
    <recommendedName>
        <fullName evidence="3">Phosphohexomutase</fullName>
    </recommendedName>
    <alternativeName>
        <fullName evidence="4">Phosphomannose isomerase</fullName>
    </alternativeName>
</protein>
<evidence type="ECO:0000256" key="3">
    <source>
        <dbReference type="ARBA" id="ARBA00029741"/>
    </source>
</evidence>
<proteinExistence type="predicted"/>
<dbReference type="Pfam" id="PF20511">
    <property type="entry name" value="PMI_typeI_cat"/>
    <property type="match status" value="1"/>
</dbReference>
<dbReference type="InterPro" id="IPR051804">
    <property type="entry name" value="Carb_Metab_Reg_Kinase/Isom"/>
</dbReference>
<dbReference type="EMBL" id="RCNR01000008">
    <property type="protein sequence ID" value="MUH35451.1"/>
    <property type="molecule type" value="Genomic_DNA"/>
</dbReference>
<keyword evidence="7" id="KW-0413">Isomerase</keyword>
<dbReference type="AlphaFoldDB" id="A0A7X3D1H4"/>
<dbReference type="InterPro" id="IPR049071">
    <property type="entry name" value="MPI_cupin_dom"/>
</dbReference>
<evidence type="ECO:0000259" key="5">
    <source>
        <dbReference type="Pfam" id="PF20511"/>
    </source>
</evidence>
<dbReference type="Pfam" id="PF21621">
    <property type="entry name" value="MPI_cupin_dom"/>
    <property type="match status" value="1"/>
</dbReference>
<keyword evidence="2" id="KW-0862">Zinc</keyword>
<feature type="domain" description="Mannose-6-phosphate isomerase cupin" evidence="6">
    <location>
        <begin position="289"/>
        <end position="353"/>
    </location>
</feature>
<evidence type="ECO:0000259" key="6">
    <source>
        <dbReference type="Pfam" id="PF21621"/>
    </source>
</evidence>
<name>A0A7X3D1H4_9FLAO</name>
<dbReference type="InterPro" id="IPR046457">
    <property type="entry name" value="PMI_typeI_cat"/>
</dbReference>
<accession>A0A7X3D1H4</accession>
<dbReference type="SUPFAM" id="SSF51182">
    <property type="entry name" value="RmlC-like cupins"/>
    <property type="match status" value="1"/>
</dbReference>
<keyword evidence="8" id="KW-1185">Reference proteome</keyword>
<evidence type="ECO:0000256" key="1">
    <source>
        <dbReference type="ARBA" id="ARBA00022723"/>
    </source>
</evidence>
<reference evidence="7 8" key="1">
    <citation type="journal article" date="2019" name="Mar. Drugs">
        <title>Comparative Genomics and CAZyme Genome Repertoires of Marine Zobellia amurskyensis KMM 3526(T) and Zobellia laminariae KMM 3676(T).</title>
        <authorList>
            <person name="Chernysheva N."/>
            <person name="Bystritskaya E."/>
            <person name="Stenkova A."/>
            <person name="Golovkin I."/>
            <person name="Nedashkovskaya O."/>
            <person name="Isaeva M."/>
        </authorList>
    </citation>
    <scope>NUCLEOTIDE SEQUENCE [LARGE SCALE GENOMIC DNA]</scope>
    <source>
        <strain evidence="7 8">KMM 3526</strain>
    </source>
</reference>
<evidence type="ECO:0000256" key="4">
    <source>
        <dbReference type="ARBA" id="ARBA00030762"/>
    </source>
</evidence>
<evidence type="ECO:0000313" key="7">
    <source>
        <dbReference type="EMBL" id="MUH35451.1"/>
    </source>
</evidence>
<dbReference type="RefSeq" id="WP_155599272.1">
    <property type="nucleotide sequence ID" value="NZ_RCNR01000008.1"/>
</dbReference>
<evidence type="ECO:0000256" key="2">
    <source>
        <dbReference type="ARBA" id="ARBA00022833"/>
    </source>
</evidence>
<dbReference type="OrthoDB" id="9808275at2"/>
<organism evidence="7 8">
    <name type="scientific">Zobellia amurskyensis</name>
    <dbReference type="NCBI Taxonomy" id="248905"/>
    <lineage>
        <taxon>Bacteria</taxon>
        <taxon>Pseudomonadati</taxon>
        <taxon>Bacteroidota</taxon>
        <taxon>Flavobacteriia</taxon>
        <taxon>Flavobacteriales</taxon>
        <taxon>Flavobacteriaceae</taxon>
        <taxon>Zobellia</taxon>
    </lineage>
</organism>
<dbReference type="Proteomes" id="UP000540519">
    <property type="component" value="Unassembled WGS sequence"/>
</dbReference>
<feature type="domain" description="Phosphomannose isomerase type I catalytic" evidence="5">
    <location>
        <begin position="26"/>
        <end position="128"/>
    </location>
</feature>
<dbReference type="GO" id="GO:0008270">
    <property type="term" value="F:zinc ion binding"/>
    <property type="evidence" value="ECO:0007669"/>
    <property type="project" value="InterPro"/>
</dbReference>
<dbReference type="Gene3D" id="2.60.120.10">
    <property type="entry name" value="Jelly Rolls"/>
    <property type="match status" value="2"/>
</dbReference>
<dbReference type="InterPro" id="IPR011051">
    <property type="entry name" value="RmlC_Cupin_sf"/>
</dbReference>
<dbReference type="PANTHER" id="PTHR42742:SF3">
    <property type="entry name" value="FRUCTOKINASE"/>
    <property type="match status" value="1"/>
</dbReference>
<dbReference type="PANTHER" id="PTHR42742">
    <property type="entry name" value="TRANSCRIPTIONAL REPRESSOR MPRA"/>
    <property type="match status" value="1"/>
</dbReference>